<reference evidence="2 3" key="1">
    <citation type="submission" date="2017-02" db="EMBL/GenBank/DDBJ databases">
        <title>The first characterized phage against a member of the ecologically important #sphingomonads reveals high dissimilarity against all other known phages.</title>
        <authorList>
            <person name="Nielsen T.K."/>
            <person name="Carstens A.B."/>
            <person name="Kot W."/>
            <person name="Lametsch R."/>
            <person name="Neve H."/>
            <person name="Hansen L.H."/>
        </authorList>
    </citation>
    <scope>NUCLEOTIDE SEQUENCE [LARGE SCALE GENOMIC DNA]</scope>
</reference>
<keyword evidence="3" id="KW-1185">Reference proteome</keyword>
<dbReference type="OrthoDB" id="14445at10239"/>
<feature type="domain" description="DUF2460" evidence="1">
    <location>
        <begin position="4"/>
        <end position="200"/>
    </location>
</feature>
<dbReference type="InterPro" id="IPR011740">
    <property type="entry name" value="DUF2460"/>
</dbReference>
<evidence type="ECO:0000313" key="3">
    <source>
        <dbReference type="Proteomes" id="UP000223906"/>
    </source>
</evidence>
<accession>A0A1W6DWM9</accession>
<evidence type="ECO:0000313" key="2">
    <source>
        <dbReference type="EMBL" id="ARK07420.1"/>
    </source>
</evidence>
<dbReference type="EMBL" id="KY629563">
    <property type="protein sequence ID" value="ARK07420.1"/>
    <property type="molecule type" value="Genomic_DNA"/>
</dbReference>
<organism evidence="2 3">
    <name type="scientific">Sphingobium phage Lacusarx</name>
    <dbReference type="NCBI Taxonomy" id="1980139"/>
    <lineage>
        <taxon>Viruses</taxon>
        <taxon>Duplodnaviria</taxon>
        <taxon>Heunggongvirae</taxon>
        <taxon>Uroviricota</taxon>
        <taxon>Caudoviricetes</taxon>
        <taxon>Lacusarxvirus</taxon>
        <taxon>Lacusarxvirus lacusarx</taxon>
    </lineage>
</organism>
<dbReference type="Pfam" id="PF09343">
    <property type="entry name" value="DUF2460"/>
    <property type="match status" value="1"/>
</dbReference>
<evidence type="ECO:0000259" key="1">
    <source>
        <dbReference type="Pfam" id="PF09343"/>
    </source>
</evidence>
<protein>
    <recommendedName>
        <fullName evidence="1">DUF2460 domain-containing protein</fullName>
    </recommendedName>
</protein>
<dbReference type="NCBIfam" id="TIGR02217">
    <property type="entry name" value="chp_TIGR02217"/>
    <property type="match status" value="1"/>
</dbReference>
<gene>
    <name evidence="2" type="ORF">LAV_00020</name>
</gene>
<proteinExistence type="predicted"/>
<name>A0A1W6DWM9_9CAUD</name>
<sequence>MSFHEILFPEAISYGSSGGPAFLTTIIELASGHEQRNIEWKEQRANYDVSHGVKTREQMEELQDFFYARRGRAYGFRFKDWMDFEIEDQQIGLGDGTTRVFQAIKRYEPDSGYFFDRPIRKLVQGTVTISRNGAVIATGFSIDYNTGLITFSSAPAAGQIIKIVSAQFHVPVRFDVDEMSITHDDWEQMSWPSIPLVEVKPR</sequence>
<dbReference type="Proteomes" id="UP000223906">
    <property type="component" value="Segment"/>
</dbReference>